<protein>
    <submittedName>
        <fullName evidence="3">DUF2249 domain-containing protein</fullName>
    </submittedName>
</protein>
<dbReference type="AlphaFoldDB" id="A0ABD6B7L6"/>
<dbReference type="InterPro" id="IPR018720">
    <property type="entry name" value="DUF2249"/>
</dbReference>
<evidence type="ECO:0000313" key="3">
    <source>
        <dbReference type="EMBL" id="MFD1525935.1"/>
    </source>
</evidence>
<reference evidence="3 4" key="1">
    <citation type="journal article" date="2019" name="Int. J. Syst. Evol. Microbiol.">
        <title>The Global Catalogue of Microorganisms (GCM) 10K type strain sequencing project: providing services to taxonomists for standard genome sequencing and annotation.</title>
        <authorList>
            <consortium name="The Broad Institute Genomics Platform"/>
            <consortium name="The Broad Institute Genome Sequencing Center for Infectious Disease"/>
            <person name="Wu L."/>
            <person name="Ma J."/>
        </authorList>
    </citation>
    <scope>NUCLEOTIDE SEQUENCE [LARGE SCALE GENOMIC DNA]</scope>
    <source>
        <strain evidence="3 4">CGMCC 1.12285</strain>
    </source>
</reference>
<feature type="domain" description="DUF2249" evidence="2">
    <location>
        <begin position="306"/>
        <end position="374"/>
    </location>
</feature>
<organism evidence="3 4">
    <name type="scientific">Halolamina salina</name>
    <dbReference type="NCBI Taxonomy" id="1220023"/>
    <lineage>
        <taxon>Archaea</taxon>
        <taxon>Methanobacteriati</taxon>
        <taxon>Methanobacteriota</taxon>
        <taxon>Stenosarchaea group</taxon>
        <taxon>Halobacteria</taxon>
        <taxon>Halobacteriales</taxon>
        <taxon>Haloferacaceae</taxon>
    </lineage>
</organism>
<feature type="domain" description="DUF2249" evidence="2">
    <location>
        <begin position="5"/>
        <end position="72"/>
    </location>
</feature>
<comment type="caution">
    <text evidence="3">The sequence shown here is derived from an EMBL/GenBank/DDBJ whole genome shotgun (WGS) entry which is preliminary data.</text>
</comment>
<evidence type="ECO:0000313" key="4">
    <source>
        <dbReference type="Proteomes" id="UP001597111"/>
    </source>
</evidence>
<name>A0ABD6B7L6_9EURY</name>
<keyword evidence="4" id="KW-1185">Reference proteome</keyword>
<dbReference type="Proteomes" id="UP001597111">
    <property type="component" value="Unassembled WGS sequence"/>
</dbReference>
<sequence length="391" mass="44262">MSTQVDLRDRPEAEHREQLFDALEASESGDSLDIVADRDIDSHLVRYQIERGRSLDWEYADPDAEPRELRLTVGDALDDAAAGTIDVRDLKPQRRHEALLDTFDELGDGEGFVLVNDHDPKPLYHELRSMHGDIVDWEYTSRESGEWRVEVTKTGDSAPTEDDVVTRYDVREIPKEERHPTIHHRYGMIPEGGTMELVAPHEPRPLHREFRERYGESFSWEVVESKVGRCRVRITKEGTHEGDSSSTADDEVAESSDDEVAESSDDEVAESSDDEVAESSDDEVAESSDDEVAESSDDEAVKVAEELDVRDLPPAQRHEQIFEAYEELDVGEGFVLVNDHDPKPLYHQFEAEAGPEFHWSYRKRDPEEFRVLVGKAAVADDAVTEESGAPF</sequence>
<dbReference type="Pfam" id="PF10006">
    <property type="entry name" value="DUF2249"/>
    <property type="match status" value="4"/>
</dbReference>
<dbReference type="RefSeq" id="WP_379730880.1">
    <property type="nucleotide sequence ID" value="NZ_JBHSWZ010000031.1"/>
</dbReference>
<accession>A0ABD6B7L6</accession>
<gene>
    <name evidence="3" type="ORF">ACFR9S_06400</name>
</gene>
<evidence type="ECO:0000259" key="2">
    <source>
        <dbReference type="Pfam" id="PF10006"/>
    </source>
</evidence>
<feature type="region of interest" description="Disordered" evidence="1">
    <location>
        <begin position="237"/>
        <end position="299"/>
    </location>
</feature>
<feature type="domain" description="DUF2249" evidence="2">
    <location>
        <begin position="168"/>
        <end position="236"/>
    </location>
</feature>
<feature type="domain" description="DUF2249" evidence="2">
    <location>
        <begin position="84"/>
        <end position="153"/>
    </location>
</feature>
<feature type="compositionally biased region" description="Acidic residues" evidence="1">
    <location>
        <begin position="248"/>
        <end position="298"/>
    </location>
</feature>
<dbReference type="EMBL" id="JBHUDH010000053">
    <property type="protein sequence ID" value="MFD1525935.1"/>
    <property type="molecule type" value="Genomic_DNA"/>
</dbReference>
<proteinExistence type="predicted"/>
<evidence type="ECO:0000256" key="1">
    <source>
        <dbReference type="SAM" id="MobiDB-lite"/>
    </source>
</evidence>